<dbReference type="HOGENOM" id="CLU_034648_1_0_9"/>
<dbReference type="Proteomes" id="UP000029500">
    <property type="component" value="Chromosome"/>
</dbReference>
<dbReference type="SUPFAM" id="SSF48452">
    <property type="entry name" value="TPR-like"/>
    <property type="match status" value="1"/>
</dbReference>
<dbReference type="Pfam" id="PF15595">
    <property type="entry name" value="Imm51"/>
    <property type="match status" value="1"/>
</dbReference>
<gene>
    <name evidence="3" type="ORF">PGRAT_31725</name>
</gene>
<protein>
    <submittedName>
        <fullName evidence="3">Glucan biosynthesis protein</fullName>
    </submittedName>
</protein>
<dbReference type="RefSeq" id="WP_025708215.1">
    <property type="nucleotide sequence ID" value="NZ_CP009287.1"/>
</dbReference>
<dbReference type="Pfam" id="PF14568">
    <property type="entry name" value="SUKH_6"/>
    <property type="match status" value="1"/>
</dbReference>
<evidence type="ECO:0000313" key="3">
    <source>
        <dbReference type="EMBL" id="AIQ71648.1"/>
    </source>
</evidence>
<dbReference type="InterPro" id="IPR018958">
    <property type="entry name" value="Knr4/Smi1-like_dom"/>
</dbReference>
<dbReference type="eggNOG" id="COG0457">
    <property type="taxonomic scope" value="Bacteria"/>
</dbReference>
<name>A0A089MJD3_9BACL</name>
<proteinExistence type="predicted"/>
<evidence type="ECO:0000259" key="2">
    <source>
        <dbReference type="SMART" id="SM00860"/>
    </source>
</evidence>
<dbReference type="SMART" id="SM00860">
    <property type="entry name" value="SMI1_KNR4"/>
    <property type="match status" value="1"/>
</dbReference>
<dbReference type="InterPro" id="IPR028956">
    <property type="entry name" value="Imm51"/>
</dbReference>
<evidence type="ECO:0000313" key="4">
    <source>
        <dbReference type="Proteomes" id="UP000029500"/>
    </source>
</evidence>
<dbReference type="InterPro" id="IPR011990">
    <property type="entry name" value="TPR-like_helical_dom_sf"/>
</dbReference>
<dbReference type="EMBL" id="CP009287">
    <property type="protein sequence ID" value="AIQ71648.1"/>
    <property type="molecule type" value="Genomic_DNA"/>
</dbReference>
<feature type="domain" description="Knr4/Smi1-like" evidence="2">
    <location>
        <begin position="165"/>
        <end position="304"/>
    </location>
</feature>
<dbReference type="InterPro" id="IPR037883">
    <property type="entry name" value="Knr4/Smi1-like_sf"/>
</dbReference>
<organism evidence="3 4">
    <name type="scientific">Paenibacillus graminis</name>
    <dbReference type="NCBI Taxonomy" id="189425"/>
    <lineage>
        <taxon>Bacteria</taxon>
        <taxon>Bacillati</taxon>
        <taxon>Bacillota</taxon>
        <taxon>Bacilli</taxon>
        <taxon>Bacillales</taxon>
        <taxon>Paenibacillaceae</taxon>
        <taxon>Paenibacillus</taxon>
    </lineage>
</organism>
<sequence length="572" mass="64316">MEENLLDQLARWHEEDEFAKIVEVIMDIPEPDRDYVLIGQLGRALNNLDRYSEALEQLLSIAEQGEKDPIWHYRVGYAYYYLKQYDQAVREFELADELEPGDEAVLQLLDWSRRAAGREAREQRRFAAVQSSGRGHSGGGRFNPREFADFWEDSGYALSSYVSEPPTDELIASVEQELGYKLPAFYIEMMKQHNGGVPRDTCFPTEEATSWAEDHVAITGIMGIGREKTYSLCGELGSRFMIEEWGYPDIGVVFGDCPSAGHDVIMLDYRACGRDGEPAVIHVDQEADYEITFLAKDFESFVRGLVNEEVFDTSEEDKEDDLRKVAQGAFSPLLAELCANVTEIENIEGIIRTICTAIVEEKGHFSLHADERSTLMYDLQFWLYTKAYPATNRAEYLEVYSKMIAFGGEFGTGGYAPAFISDWLDEQVRQGKIVERGGALAFTDEAREELLHKLRNAAVPASGSVAPFILVEQDNGGMSVLLNAGTYLAELFDTRADEGFEGNGYDWASLAAVFLEEQMPELAEAVHFDPEADMFCAYSGNREAILHFAAGFKKACEDEALIRDLFSRAELD</sequence>
<dbReference type="Gene3D" id="1.25.40.10">
    <property type="entry name" value="Tetratricopeptide repeat domain"/>
    <property type="match status" value="1"/>
</dbReference>
<evidence type="ECO:0000256" key="1">
    <source>
        <dbReference type="PROSITE-ProRule" id="PRU00339"/>
    </source>
</evidence>
<keyword evidence="1" id="KW-0802">TPR repeat</keyword>
<dbReference type="PROSITE" id="PS50005">
    <property type="entry name" value="TPR"/>
    <property type="match status" value="1"/>
</dbReference>
<dbReference type="STRING" id="189425.PGRAT_31725"/>
<dbReference type="Gene3D" id="3.40.1580.10">
    <property type="entry name" value="SMI1/KNR4-like"/>
    <property type="match status" value="1"/>
</dbReference>
<dbReference type="SUPFAM" id="SSF160631">
    <property type="entry name" value="SMI1/KNR4-like"/>
    <property type="match status" value="1"/>
</dbReference>
<feature type="repeat" description="TPR" evidence="1">
    <location>
        <begin position="69"/>
        <end position="102"/>
    </location>
</feature>
<accession>A0A089MJD3</accession>
<reference evidence="3 4" key="1">
    <citation type="submission" date="2014-08" db="EMBL/GenBank/DDBJ databases">
        <title>Comparative genomics of the Paenibacillus odorifer group.</title>
        <authorList>
            <person name="den Bakker H.C."/>
            <person name="Tsai Y.-C."/>
            <person name="Martin N."/>
            <person name="Korlach J."/>
            <person name="Wiedmann M."/>
        </authorList>
    </citation>
    <scope>NUCLEOTIDE SEQUENCE [LARGE SCALE GENOMIC DNA]</scope>
    <source>
        <strain evidence="3 4">DSM 15220</strain>
    </source>
</reference>
<dbReference type="OrthoDB" id="8657476at2"/>
<dbReference type="AlphaFoldDB" id="A0A089MJD3"/>
<dbReference type="KEGG" id="pgm:PGRAT_31725"/>
<dbReference type="InterPro" id="IPR019734">
    <property type="entry name" value="TPR_rpt"/>
</dbReference>
<keyword evidence="4" id="KW-1185">Reference proteome</keyword>